<evidence type="ECO:0000259" key="10">
    <source>
        <dbReference type="Pfam" id="PF13962"/>
    </source>
</evidence>
<evidence type="ECO:0000256" key="1">
    <source>
        <dbReference type="ARBA" id="ARBA00004141"/>
    </source>
</evidence>
<protein>
    <recommendedName>
        <fullName evidence="10">PGG domain-containing protein</fullName>
    </recommendedName>
</protein>
<dbReference type="PANTHER" id="PTHR24186">
    <property type="entry name" value="PROTEIN PHOSPHATASE 1 REGULATORY SUBUNIT"/>
    <property type="match status" value="1"/>
</dbReference>
<dbReference type="Gene3D" id="1.25.40.20">
    <property type="entry name" value="Ankyrin repeat-containing domain"/>
    <property type="match status" value="2"/>
</dbReference>
<keyword evidence="2 9" id="KW-0812">Transmembrane</keyword>
<proteinExistence type="predicted"/>
<feature type="coiled-coil region" evidence="8">
    <location>
        <begin position="112"/>
        <end position="139"/>
    </location>
</feature>
<dbReference type="InterPro" id="IPR026961">
    <property type="entry name" value="PGG_dom"/>
</dbReference>
<dbReference type="PROSITE" id="PS50088">
    <property type="entry name" value="ANK_REPEAT"/>
    <property type="match status" value="1"/>
</dbReference>
<feature type="transmembrane region" description="Helical" evidence="9">
    <location>
        <begin position="514"/>
        <end position="537"/>
    </location>
</feature>
<gene>
    <name evidence="11" type="ORF">LWI29_002559</name>
</gene>
<evidence type="ECO:0000256" key="3">
    <source>
        <dbReference type="ARBA" id="ARBA00022737"/>
    </source>
</evidence>
<dbReference type="Proteomes" id="UP001168877">
    <property type="component" value="Unassembled WGS sequence"/>
</dbReference>
<keyword evidence="4 9" id="KW-1133">Transmembrane helix</keyword>
<reference evidence="11" key="1">
    <citation type="journal article" date="2022" name="Plant J.">
        <title>Strategies of tolerance reflected in two North American maple genomes.</title>
        <authorList>
            <person name="McEvoy S.L."/>
            <person name="Sezen U.U."/>
            <person name="Trouern-Trend A."/>
            <person name="McMahon S.M."/>
            <person name="Schaberg P.G."/>
            <person name="Yang J."/>
            <person name="Wegrzyn J.L."/>
            <person name="Swenson N.G."/>
        </authorList>
    </citation>
    <scope>NUCLEOTIDE SEQUENCE</scope>
    <source>
        <strain evidence="11">NS2018</strain>
    </source>
</reference>
<dbReference type="SUPFAM" id="SSF48403">
    <property type="entry name" value="Ankyrin repeat"/>
    <property type="match status" value="1"/>
</dbReference>
<name>A0AA39SX36_ACESA</name>
<comment type="caution">
    <text evidence="11">The sequence shown here is derived from an EMBL/GenBank/DDBJ whole genome shotgun (WGS) entry which is preliminary data.</text>
</comment>
<feature type="repeat" description="ANK" evidence="7">
    <location>
        <begin position="238"/>
        <end position="259"/>
    </location>
</feature>
<dbReference type="EMBL" id="JAUESC010000001">
    <property type="protein sequence ID" value="KAK0606676.1"/>
    <property type="molecule type" value="Genomic_DNA"/>
</dbReference>
<evidence type="ECO:0000313" key="12">
    <source>
        <dbReference type="Proteomes" id="UP001168877"/>
    </source>
</evidence>
<evidence type="ECO:0000256" key="7">
    <source>
        <dbReference type="PROSITE-ProRule" id="PRU00023"/>
    </source>
</evidence>
<dbReference type="SMART" id="SM00248">
    <property type="entry name" value="ANK"/>
    <property type="match status" value="6"/>
</dbReference>
<reference evidence="11" key="2">
    <citation type="submission" date="2023-06" db="EMBL/GenBank/DDBJ databases">
        <authorList>
            <person name="Swenson N.G."/>
            <person name="Wegrzyn J.L."/>
            <person name="Mcevoy S.L."/>
        </authorList>
    </citation>
    <scope>NUCLEOTIDE SEQUENCE</scope>
    <source>
        <strain evidence="11">NS2018</strain>
        <tissue evidence="11">Leaf</tissue>
    </source>
</reference>
<evidence type="ECO:0000256" key="8">
    <source>
        <dbReference type="SAM" id="Coils"/>
    </source>
</evidence>
<organism evidence="11 12">
    <name type="scientific">Acer saccharum</name>
    <name type="common">Sugar maple</name>
    <dbReference type="NCBI Taxonomy" id="4024"/>
    <lineage>
        <taxon>Eukaryota</taxon>
        <taxon>Viridiplantae</taxon>
        <taxon>Streptophyta</taxon>
        <taxon>Embryophyta</taxon>
        <taxon>Tracheophyta</taxon>
        <taxon>Spermatophyta</taxon>
        <taxon>Magnoliopsida</taxon>
        <taxon>eudicotyledons</taxon>
        <taxon>Gunneridae</taxon>
        <taxon>Pentapetalae</taxon>
        <taxon>rosids</taxon>
        <taxon>malvids</taxon>
        <taxon>Sapindales</taxon>
        <taxon>Sapindaceae</taxon>
        <taxon>Hippocastanoideae</taxon>
        <taxon>Acereae</taxon>
        <taxon>Acer</taxon>
    </lineage>
</organism>
<sequence length="540" mass="60733">MDSTPYQNNATIDHETMDIIIIREEHHQLLDNAVNGNIEIFKQTAEQLNLIVTPIKNTVLHINIASKKVSTVFVEEILRICPSLLVQVNVQRDTPLHVAAKFECIDVVTALIRKAKDQREDLESGIRAAREMLRMINNKGNTALHEAMRSKCIGVVKILIKEDSGFLTQLMVAVKLHFTLLLTMDFVKVLRRCWTSALPCPMMARIGRQPYMRQSGDQIIKVLLEFDKSPAYVHDKYRKMTPLHLAAGRGHTNIIKEIILRCPDCYELVDDKGWNVLHFAMATLNRDKLLILVENPLIKKLIHEKDVKGNTPFHVLATVTPYFYFTFFYRIINKVKGDIKAVNKKNVSVFNVFMMIGYPELQQEISELSKETGDGSYPLGVTGRDSFRIEKLGLELLEKAKDSHIVAAALIATVTFAAAFTLPGGFKNEGENQGMAILSRNSAFQTFVISDAIAMVFSMFAVCSYFIMALEVLPRQKYFTLFATAPWFVVIAMAAMVIAFVTGSYAVLSPSLGLAIATCFIGLTVFLLLAYVGYIFFKET</sequence>
<feature type="transmembrane region" description="Helical" evidence="9">
    <location>
        <begin position="313"/>
        <end position="332"/>
    </location>
</feature>
<accession>A0AA39SX36</accession>
<dbReference type="InterPro" id="IPR036770">
    <property type="entry name" value="Ankyrin_rpt-contain_sf"/>
</dbReference>
<keyword evidence="12" id="KW-1185">Reference proteome</keyword>
<keyword evidence="3" id="KW-0677">Repeat</keyword>
<dbReference type="PANTHER" id="PTHR24186:SF53">
    <property type="entry name" value="PGG DOMAIN-CONTAINING PROTEIN"/>
    <property type="match status" value="1"/>
</dbReference>
<feature type="transmembrane region" description="Helical" evidence="9">
    <location>
        <begin position="405"/>
        <end position="426"/>
    </location>
</feature>
<dbReference type="AlphaFoldDB" id="A0AA39SX36"/>
<evidence type="ECO:0000256" key="6">
    <source>
        <dbReference type="ARBA" id="ARBA00023136"/>
    </source>
</evidence>
<evidence type="ECO:0000256" key="2">
    <source>
        <dbReference type="ARBA" id="ARBA00022692"/>
    </source>
</evidence>
<evidence type="ECO:0000256" key="9">
    <source>
        <dbReference type="SAM" id="Phobius"/>
    </source>
</evidence>
<dbReference type="Pfam" id="PF13962">
    <property type="entry name" value="PGG"/>
    <property type="match status" value="1"/>
</dbReference>
<dbReference type="Pfam" id="PF12796">
    <property type="entry name" value="Ank_2"/>
    <property type="match status" value="1"/>
</dbReference>
<keyword evidence="8" id="KW-0175">Coiled coil</keyword>
<feature type="transmembrane region" description="Helical" evidence="9">
    <location>
        <begin position="446"/>
        <end position="467"/>
    </location>
</feature>
<dbReference type="InterPro" id="IPR002110">
    <property type="entry name" value="Ankyrin_rpt"/>
</dbReference>
<dbReference type="PROSITE" id="PS50297">
    <property type="entry name" value="ANK_REP_REGION"/>
    <property type="match status" value="1"/>
</dbReference>
<keyword evidence="5 7" id="KW-0040">ANK repeat</keyword>
<dbReference type="GO" id="GO:0005886">
    <property type="term" value="C:plasma membrane"/>
    <property type="evidence" value="ECO:0007669"/>
    <property type="project" value="TreeGrafter"/>
</dbReference>
<evidence type="ECO:0000313" key="11">
    <source>
        <dbReference type="EMBL" id="KAK0606676.1"/>
    </source>
</evidence>
<dbReference type="Pfam" id="PF00023">
    <property type="entry name" value="Ank"/>
    <property type="match status" value="2"/>
</dbReference>
<keyword evidence="6 9" id="KW-0472">Membrane</keyword>
<feature type="domain" description="PGG" evidence="10">
    <location>
        <begin position="397"/>
        <end position="507"/>
    </location>
</feature>
<feature type="transmembrane region" description="Helical" evidence="9">
    <location>
        <begin position="479"/>
        <end position="508"/>
    </location>
</feature>
<evidence type="ECO:0000256" key="5">
    <source>
        <dbReference type="ARBA" id="ARBA00023043"/>
    </source>
</evidence>
<evidence type="ECO:0000256" key="4">
    <source>
        <dbReference type="ARBA" id="ARBA00022989"/>
    </source>
</evidence>
<comment type="subcellular location">
    <subcellularLocation>
        <location evidence="1">Membrane</location>
        <topology evidence="1">Multi-pass membrane protein</topology>
    </subcellularLocation>
</comment>